<dbReference type="InterPro" id="IPR036691">
    <property type="entry name" value="Endo/exonu/phosph_ase_sf"/>
</dbReference>
<dbReference type="GO" id="GO:0043813">
    <property type="term" value="F:phosphatidylinositol-3,5-bisphosphate 5-phosphatase activity"/>
    <property type="evidence" value="ECO:0007669"/>
    <property type="project" value="TreeGrafter"/>
</dbReference>
<feature type="domain" description="Inositol polyphosphate-related phosphatase" evidence="1">
    <location>
        <begin position="33"/>
        <end position="149"/>
    </location>
</feature>
<accession>A0A9P8RRT3</accession>
<gene>
    <name evidence="2" type="ORF">GP486_002765</name>
</gene>
<dbReference type="PANTHER" id="PTHR11200:SF257">
    <property type="entry name" value="PHOSPHOINOSITIDE 5-PHOSPHATASE"/>
    <property type="match status" value="1"/>
</dbReference>
<sequence length="153" mass="16620">MSIAGAIADARKSATRMAVEYSSTKSIHILVGTFNLNGKTNGINEDLSSWLCPNVGVSQQQPEIVAVGFQEIVELSPQQIMSTDPVRRQMWEKAVKRTLNENAARAGSEEYVLLRSGQLVGAALAIFVRSSVLRDIKNVEGSEKKVGVATFIK</sequence>
<dbReference type="GO" id="GO:0046856">
    <property type="term" value="P:phosphatidylinositol dephosphorylation"/>
    <property type="evidence" value="ECO:0007669"/>
    <property type="project" value="InterPro"/>
</dbReference>
<name>A0A9P8RRT3_9PEZI</name>
<evidence type="ECO:0000259" key="1">
    <source>
        <dbReference type="Pfam" id="PF22669"/>
    </source>
</evidence>
<dbReference type="GO" id="GO:0016020">
    <property type="term" value="C:membrane"/>
    <property type="evidence" value="ECO:0007669"/>
    <property type="project" value="TreeGrafter"/>
</dbReference>
<dbReference type="AlphaFoldDB" id="A0A9P8RRT3"/>
<dbReference type="Gene3D" id="3.60.10.10">
    <property type="entry name" value="Endonuclease/exonuclease/phosphatase"/>
    <property type="match status" value="1"/>
</dbReference>
<evidence type="ECO:0000313" key="2">
    <source>
        <dbReference type="EMBL" id="KAH0562553.1"/>
    </source>
</evidence>
<dbReference type="GO" id="GO:0004439">
    <property type="term" value="F:phosphatidylinositol-4,5-bisphosphate 5-phosphatase activity"/>
    <property type="evidence" value="ECO:0007669"/>
    <property type="project" value="TreeGrafter"/>
</dbReference>
<reference evidence="2" key="1">
    <citation type="submission" date="2021-03" db="EMBL/GenBank/DDBJ databases">
        <title>Comparative genomics and phylogenomic investigation of the class Geoglossomycetes provide insights into ecological specialization and systematics.</title>
        <authorList>
            <person name="Melie T."/>
            <person name="Pirro S."/>
            <person name="Miller A.N."/>
            <person name="Quandt A."/>
        </authorList>
    </citation>
    <scope>NUCLEOTIDE SEQUENCE</scope>
    <source>
        <strain evidence="2">CAQ_001_2017</strain>
    </source>
</reference>
<dbReference type="InterPro" id="IPR046985">
    <property type="entry name" value="IP5"/>
</dbReference>
<dbReference type="Pfam" id="PF22669">
    <property type="entry name" value="Exo_endo_phos2"/>
    <property type="match status" value="1"/>
</dbReference>
<dbReference type="Proteomes" id="UP000750711">
    <property type="component" value="Unassembled WGS sequence"/>
</dbReference>
<dbReference type="SUPFAM" id="SSF56219">
    <property type="entry name" value="DNase I-like"/>
    <property type="match status" value="1"/>
</dbReference>
<dbReference type="EMBL" id="JAGHQM010000327">
    <property type="protein sequence ID" value="KAH0562553.1"/>
    <property type="molecule type" value="Genomic_DNA"/>
</dbReference>
<dbReference type="PANTHER" id="PTHR11200">
    <property type="entry name" value="INOSITOL 5-PHOSPHATASE"/>
    <property type="match status" value="1"/>
</dbReference>
<organism evidence="2 3">
    <name type="scientific">Trichoglossum hirsutum</name>
    <dbReference type="NCBI Taxonomy" id="265104"/>
    <lineage>
        <taxon>Eukaryota</taxon>
        <taxon>Fungi</taxon>
        <taxon>Dikarya</taxon>
        <taxon>Ascomycota</taxon>
        <taxon>Pezizomycotina</taxon>
        <taxon>Geoglossomycetes</taxon>
        <taxon>Geoglossales</taxon>
        <taxon>Geoglossaceae</taxon>
        <taxon>Trichoglossum</taxon>
    </lineage>
</organism>
<evidence type="ECO:0000313" key="3">
    <source>
        <dbReference type="Proteomes" id="UP000750711"/>
    </source>
</evidence>
<protein>
    <recommendedName>
        <fullName evidence="1">Inositol polyphosphate-related phosphatase domain-containing protein</fullName>
    </recommendedName>
</protein>
<comment type="caution">
    <text evidence="2">The sequence shown here is derived from an EMBL/GenBank/DDBJ whole genome shotgun (WGS) entry which is preliminary data.</text>
</comment>
<keyword evidence="3" id="KW-1185">Reference proteome</keyword>
<dbReference type="GO" id="GO:0005737">
    <property type="term" value="C:cytoplasm"/>
    <property type="evidence" value="ECO:0007669"/>
    <property type="project" value="TreeGrafter"/>
</dbReference>
<dbReference type="InterPro" id="IPR000300">
    <property type="entry name" value="IPPc"/>
</dbReference>
<proteinExistence type="predicted"/>